<reference evidence="3 4" key="1">
    <citation type="submission" date="2019-03" db="EMBL/GenBank/DDBJ databases">
        <title>Draft genome sequences of novel Actinobacteria.</title>
        <authorList>
            <person name="Sahin N."/>
            <person name="Ay H."/>
            <person name="Saygin H."/>
        </authorList>
    </citation>
    <scope>NUCLEOTIDE SEQUENCE [LARGE SCALE GENOMIC DNA]</scope>
    <source>
        <strain evidence="3 4">H3C3</strain>
    </source>
</reference>
<dbReference type="PANTHER" id="PTHR40279:SF3">
    <property type="entry name" value="4-AMINOBENZOATE SYNTHASE"/>
    <property type="match status" value="1"/>
</dbReference>
<name>A0A4R5AHU1_9ACTN</name>
<feature type="region of interest" description="Disordered" evidence="2">
    <location>
        <begin position="367"/>
        <end position="391"/>
    </location>
</feature>
<proteinExistence type="predicted"/>
<evidence type="ECO:0000256" key="2">
    <source>
        <dbReference type="SAM" id="MobiDB-lite"/>
    </source>
</evidence>
<comment type="caution">
    <text evidence="3">The sequence shown here is derived from an EMBL/GenBank/DDBJ whole genome shotgun (WGS) entry which is preliminary data.</text>
</comment>
<dbReference type="InterPro" id="IPR016084">
    <property type="entry name" value="Haem_Oase-like_multi-hlx"/>
</dbReference>
<dbReference type="RefSeq" id="WP_131901060.1">
    <property type="nucleotide sequence ID" value="NZ_SMKU01000277.1"/>
</dbReference>
<dbReference type="AlphaFoldDB" id="A0A4R5AHU1"/>
<accession>A0A4R5AHU1</accession>
<evidence type="ECO:0000313" key="3">
    <source>
        <dbReference type="EMBL" id="TDD72213.1"/>
    </source>
</evidence>
<dbReference type="Gene3D" id="1.20.910.10">
    <property type="entry name" value="Heme oxygenase-like"/>
    <property type="match status" value="1"/>
</dbReference>
<sequence>MATTDDVERGADQQAKSLLGSRLDRFDDVILNLYSHYWPPVPAFSGLPDQLAEYLNTPRPERATMLARLRGDEAHERFLHESLAEIYAYLYKYRDGAATQESHDDIEIDLLTAKIELERELLNHWLGRLDLPVFPDQNSAADHLDEFAESNPGVGHPLFAYLADEAPRWQLDMFLRGETIRNEVVDDEVAMLVVGMQGAQKAVVAANLWDECGRGKLENFHTFWLRRLIEASDGGWAGFHRQRARNPWFAKITSNMNAMLLSRPAWNQMAYGCFLVFESWVEPHFRHLLRAMDRHGVEDPDVRIYFAAHVAVDPRHSRELSDGMRFQRPTLSSREVAEIVRGAHMAAEAGRRQYDKWLTYFQQAADPHDLRSSGSDTGLAERPSRGSLGAD</sequence>
<dbReference type="Proteomes" id="UP000294513">
    <property type="component" value="Unassembled WGS sequence"/>
</dbReference>
<evidence type="ECO:0000313" key="4">
    <source>
        <dbReference type="Proteomes" id="UP000294513"/>
    </source>
</evidence>
<evidence type="ECO:0000256" key="1">
    <source>
        <dbReference type="ARBA" id="ARBA00023002"/>
    </source>
</evidence>
<dbReference type="InterPro" id="IPR039068">
    <property type="entry name" value="PqqC-like"/>
</dbReference>
<dbReference type="SUPFAM" id="SSF48613">
    <property type="entry name" value="Heme oxygenase-like"/>
    <property type="match status" value="1"/>
</dbReference>
<dbReference type="EMBL" id="SMKU01000277">
    <property type="protein sequence ID" value="TDD72213.1"/>
    <property type="molecule type" value="Genomic_DNA"/>
</dbReference>
<dbReference type="SMART" id="SM01236">
    <property type="entry name" value="Haem_oxygenase_2"/>
    <property type="match status" value="1"/>
</dbReference>
<organism evidence="3 4">
    <name type="scientific">Actinomadura rubrisoli</name>
    <dbReference type="NCBI Taxonomy" id="2530368"/>
    <lineage>
        <taxon>Bacteria</taxon>
        <taxon>Bacillati</taxon>
        <taxon>Actinomycetota</taxon>
        <taxon>Actinomycetes</taxon>
        <taxon>Streptosporangiales</taxon>
        <taxon>Thermomonosporaceae</taxon>
        <taxon>Actinomadura</taxon>
    </lineage>
</organism>
<dbReference type="GO" id="GO:0016491">
    <property type="term" value="F:oxidoreductase activity"/>
    <property type="evidence" value="ECO:0007669"/>
    <property type="project" value="UniProtKB-KW"/>
</dbReference>
<dbReference type="Pfam" id="PF14518">
    <property type="entry name" value="Haem_oxygenas_2"/>
    <property type="match status" value="1"/>
</dbReference>
<dbReference type="PANTHER" id="PTHR40279">
    <property type="entry name" value="PQQC-LIKE PROTEIN"/>
    <property type="match status" value="1"/>
</dbReference>
<gene>
    <name evidence="3" type="ORF">E1298_35110</name>
</gene>
<keyword evidence="1" id="KW-0560">Oxidoreductase</keyword>
<dbReference type="OrthoDB" id="277294at2"/>
<keyword evidence="4" id="KW-1185">Reference proteome</keyword>
<protein>
    <submittedName>
        <fullName evidence="3">Iron-containing redox enzyme family protein</fullName>
    </submittedName>
</protein>